<accession>A0ABD2WQ53</accession>
<protein>
    <submittedName>
        <fullName evidence="1">Uncharacterized protein</fullName>
    </submittedName>
</protein>
<reference evidence="1 2" key="1">
    <citation type="journal article" date="2024" name="bioRxiv">
        <title>A reference genome for Trichogramma kaykai: A tiny desert-dwelling parasitoid wasp with competing sex-ratio distorters.</title>
        <authorList>
            <person name="Culotta J."/>
            <person name="Lindsey A.R."/>
        </authorList>
    </citation>
    <scope>NUCLEOTIDE SEQUENCE [LARGE SCALE GENOMIC DNA]</scope>
    <source>
        <strain evidence="1 2">KSX58</strain>
    </source>
</reference>
<evidence type="ECO:0000313" key="1">
    <source>
        <dbReference type="EMBL" id="KAL3395027.1"/>
    </source>
</evidence>
<dbReference type="AlphaFoldDB" id="A0ABD2WQ53"/>
<organism evidence="1 2">
    <name type="scientific">Trichogramma kaykai</name>
    <dbReference type="NCBI Taxonomy" id="54128"/>
    <lineage>
        <taxon>Eukaryota</taxon>
        <taxon>Metazoa</taxon>
        <taxon>Ecdysozoa</taxon>
        <taxon>Arthropoda</taxon>
        <taxon>Hexapoda</taxon>
        <taxon>Insecta</taxon>
        <taxon>Pterygota</taxon>
        <taxon>Neoptera</taxon>
        <taxon>Endopterygota</taxon>
        <taxon>Hymenoptera</taxon>
        <taxon>Apocrita</taxon>
        <taxon>Proctotrupomorpha</taxon>
        <taxon>Chalcidoidea</taxon>
        <taxon>Trichogrammatidae</taxon>
        <taxon>Trichogramma</taxon>
    </lineage>
</organism>
<name>A0ABD2WQ53_9HYME</name>
<sequence>MDPIKIIDTLGETILIITYAIKPEQKHDLLAYIRAVAVGLTGLQAQQPNNDLVINLRLKSKESKEQSLIALASKGSAQCQKKKSKLQQPNFPKLDLNRIYVISPAQQSRAACLDRLATHGPLDYAILQMNSRTGRFTIFV</sequence>
<dbReference type="EMBL" id="JBJJXI010000086">
    <property type="protein sequence ID" value="KAL3395027.1"/>
    <property type="molecule type" value="Genomic_DNA"/>
</dbReference>
<dbReference type="Proteomes" id="UP001627154">
    <property type="component" value="Unassembled WGS sequence"/>
</dbReference>
<keyword evidence="2" id="KW-1185">Reference proteome</keyword>
<evidence type="ECO:0000313" key="2">
    <source>
        <dbReference type="Proteomes" id="UP001627154"/>
    </source>
</evidence>
<comment type="caution">
    <text evidence="1">The sequence shown here is derived from an EMBL/GenBank/DDBJ whole genome shotgun (WGS) entry which is preliminary data.</text>
</comment>
<proteinExistence type="predicted"/>
<gene>
    <name evidence="1" type="ORF">TKK_010852</name>
</gene>